<evidence type="ECO:0000313" key="4">
    <source>
        <dbReference type="EMBL" id="CAE7668292.1"/>
    </source>
</evidence>
<feature type="signal peptide" evidence="3">
    <location>
        <begin position="1"/>
        <end position="20"/>
    </location>
</feature>
<feature type="compositionally biased region" description="Basic and acidic residues" evidence="1">
    <location>
        <begin position="237"/>
        <end position="254"/>
    </location>
</feature>
<keyword evidence="2" id="KW-1133">Transmembrane helix</keyword>
<dbReference type="EMBL" id="CAJNJA010032553">
    <property type="protein sequence ID" value="CAE7668292.1"/>
    <property type="molecule type" value="Genomic_DNA"/>
</dbReference>
<dbReference type="Proteomes" id="UP000601435">
    <property type="component" value="Unassembled WGS sequence"/>
</dbReference>
<reference evidence="4" key="1">
    <citation type="submission" date="2021-02" db="EMBL/GenBank/DDBJ databases">
        <authorList>
            <person name="Dougan E. K."/>
            <person name="Rhodes N."/>
            <person name="Thang M."/>
            <person name="Chan C."/>
        </authorList>
    </citation>
    <scope>NUCLEOTIDE SEQUENCE</scope>
</reference>
<keyword evidence="2" id="KW-0812">Transmembrane</keyword>
<evidence type="ECO:0000313" key="5">
    <source>
        <dbReference type="Proteomes" id="UP000601435"/>
    </source>
</evidence>
<keyword evidence="3" id="KW-0732">Signal</keyword>
<feature type="transmembrane region" description="Helical" evidence="2">
    <location>
        <begin position="198"/>
        <end position="222"/>
    </location>
</feature>
<proteinExistence type="predicted"/>
<evidence type="ECO:0000256" key="1">
    <source>
        <dbReference type="SAM" id="MobiDB-lite"/>
    </source>
</evidence>
<dbReference type="OrthoDB" id="432331at2759"/>
<keyword evidence="5" id="KW-1185">Reference proteome</keyword>
<evidence type="ECO:0000256" key="2">
    <source>
        <dbReference type="SAM" id="Phobius"/>
    </source>
</evidence>
<keyword evidence="2" id="KW-0472">Membrane</keyword>
<protein>
    <submittedName>
        <fullName evidence="4">Uncharacterized protein</fullName>
    </submittedName>
</protein>
<accession>A0A812WET7</accession>
<sequence>MRWLSSVLAALSASFATWYAVDQRRLEELRRLPSLPPDSCDSCLELQRLVEQQVARILELEGAGEPTGDLIGRSFSLLQDLGSHSVEEGLALLGLDQSPEFNHYRSLLWNATEVIHAEAARRLEGLQPVVLMAGQKCSELYGQLPPEVTQPVLGGVQAAKELVEQMLWQTNSRLQEGLSRFLDRHPQHRPSLTGVPPALVFGVLALGLLESLMWLRSLLLCFGCCRRRKPRGQGQGGREKEKSEKAEKSEKEKK</sequence>
<organism evidence="4 5">
    <name type="scientific">Symbiodinium necroappetens</name>
    <dbReference type="NCBI Taxonomy" id="1628268"/>
    <lineage>
        <taxon>Eukaryota</taxon>
        <taxon>Sar</taxon>
        <taxon>Alveolata</taxon>
        <taxon>Dinophyceae</taxon>
        <taxon>Suessiales</taxon>
        <taxon>Symbiodiniaceae</taxon>
        <taxon>Symbiodinium</taxon>
    </lineage>
</organism>
<feature type="region of interest" description="Disordered" evidence="1">
    <location>
        <begin position="229"/>
        <end position="254"/>
    </location>
</feature>
<evidence type="ECO:0000256" key="3">
    <source>
        <dbReference type="SAM" id="SignalP"/>
    </source>
</evidence>
<comment type="caution">
    <text evidence="4">The sequence shown here is derived from an EMBL/GenBank/DDBJ whole genome shotgun (WGS) entry which is preliminary data.</text>
</comment>
<name>A0A812WET7_9DINO</name>
<feature type="chain" id="PRO_5032718263" evidence="3">
    <location>
        <begin position="21"/>
        <end position="254"/>
    </location>
</feature>
<gene>
    <name evidence="4" type="ORF">SNEC2469_LOCUS19107</name>
</gene>
<dbReference type="AlphaFoldDB" id="A0A812WET7"/>